<dbReference type="InterPro" id="IPR011058">
    <property type="entry name" value="Cyanovirin-N"/>
</dbReference>
<evidence type="ECO:0000313" key="3">
    <source>
        <dbReference type="EMBL" id="KAK7729676.1"/>
    </source>
</evidence>
<evidence type="ECO:0000259" key="2">
    <source>
        <dbReference type="Pfam" id="PF08881"/>
    </source>
</evidence>
<proteinExistence type="predicted"/>
<comment type="caution">
    <text evidence="3">The sequence shown here is derived from an EMBL/GenBank/DDBJ whole genome shotgun (WGS) entry which is preliminary data.</text>
</comment>
<accession>A0ABR1P8Y0</accession>
<protein>
    <recommendedName>
        <fullName evidence="2">Cyanovirin-N domain-containing protein</fullName>
    </recommendedName>
</protein>
<name>A0ABR1P8Y0_DIAER</name>
<feature type="domain" description="Cyanovirin-N" evidence="2">
    <location>
        <begin position="24"/>
        <end position="137"/>
    </location>
</feature>
<dbReference type="Gene3D" id="2.30.60.10">
    <property type="entry name" value="Cyanovirin-N"/>
    <property type="match status" value="1"/>
</dbReference>
<dbReference type="InterPro" id="IPR036673">
    <property type="entry name" value="Cyanovirin-N_sf"/>
</dbReference>
<gene>
    <name evidence="3" type="ORF">SLS63_006057</name>
</gene>
<evidence type="ECO:0000313" key="4">
    <source>
        <dbReference type="Proteomes" id="UP001430848"/>
    </source>
</evidence>
<dbReference type="EMBL" id="JAKNSF020000028">
    <property type="protein sequence ID" value="KAK7729676.1"/>
    <property type="molecule type" value="Genomic_DNA"/>
</dbReference>
<reference evidence="3 4" key="1">
    <citation type="submission" date="2024-02" db="EMBL/GenBank/DDBJ databases">
        <title>De novo assembly and annotation of 12 fungi associated with fruit tree decline syndrome in Ontario, Canada.</title>
        <authorList>
            <person name="Sulman M."/>
            <person name="Ellouze W."/>
            <person name="Ilyukhin E."/>
        </authorList>
    </citation>
    <scope>NUCLEOTIDE SEQUENCE [LARGE SCALE GENOMIC DNA]</scope>
    <source>
        <strain evidence="3 4">M169</strain>
    </source>
</reference>
<organism evidence="3 4">
    <name type="scientific">Diaporthe eres</name>
    <name type="common">Phomopsis oblonga</name>
    <dbReference type="NCBI Taxonomy" id="83184"/>
    <lineage>
        <taxon>Eukaryota</taxon>
        <taxon>Fungi</taxon>
        <taxon>Dikarya</taxon>
        <taxon>Ascomycota</taxon>
        <taxon>Pezizomycotina</taxon>
        <taxon>Sordariomycetes</taxon>
        <taxon>Sordariomycetidae</taxon>
        <taxon>Diaporthales</taxon>
        <taxon>Diaporthaceae</taxon>
        <taxon>Diaporthe</taxon>
        <taxon>Diaporthe eres species complex</taxon>
    </lineage>
</organism>
<dbReference type="SUPFAM" id="SSF51322">
    <property type="entry name" value="Cyanovirin-N"/>
    <property type="match status" value="1"/>
</dbReference>
<keyword evidence="4" id="KW-1185">Reference proteome</keyword>
<feature type="signal peptide" evidence="1">
    <location>
        <begin position="1"/>
        <end position="20"/>
    </location>
</feature>
<dbReference type="Pfam" id="PF08881">
    <property type="entry name" value="CVNH"/>
    <property type="match status" value="1"/>
</dbReference>
<sequence>MKASSITTLATLAMAGTTFAASGFLKSCSDLALTNLNGDKGRSMMLQANCKVDDKKKNWSQLDLNTCFGWSADSCGFTYPPSGHFTDSVTSCDNNYSGGDEHFGANFGCRGPCSGSGEVYNVFALDAYVGNSGGTLVC</sequence>
<keyword evidence="1" id="KW-0732">Signal</keyword>
<evidence type="ECO:0000256" key="1">
    <source>
        <dbReference type="SAM" id="SignalP"/>
    </source>
</evidence>
<dbReference type="Proteomes" id="UP001430848">
    <property type="component" value="Unassembled WGS sequence"/>
</dbReference>
<feature type="chain" id="PRO_5047089320" description="Cyanovirin-N domain-containing protein" evidence="1">
    <location>
        <begin position="21"/>
        <end position="138"/>
    </location>
</feature>